<protein>
    <submittedName>
        <fullName evidence="1">Uncharacterized protein</fullName>
    </submittedName>
</protein>
<dbReference type="HOGENOM" id="CLU_3186579_0_0_9"/>
<sequence>MNKKTVRTAYCRGSPNSLSTNNYYPIICLCKIHLWHNNFFENLKNQ</sequence>
<accession>C2KY59</accession>
<comment type="caution">
    <text evidence="1">The sequence shown here is derived from an EMBL/GenBank/DDBJ whole genome shotgun (WGS) entry which is preliminary data.</text>
</comment>
<keyword evidence="2" id="KW-1185">Reference proteome</keyword>
<reference evidence="1 2" key="1">
    <citation type="submission" date="2009-04" db="EMBL/GenBank/DDBJ databases">
        <authorList>
            <person name="Qin X."/>
            <person name="Bachman B."/>
            <person name="Battles P."/>
            <person name="Bell A."/>
            <person name="Bess C."/>
            <person name="Bickham C."/>
            <person name="Chaboub L."/>
            <person name="Chen D."/>
            <person name="Coyle M."/>
            <person name="Deiros D.R."/>
            <person name="Dinh H."/>
            <person name="Forbes L."/>
            <person name="Fowler G."/>
            <person name="Francisco L."/>
            <person name="Fu Q."/>
            <person name="Gubbala S."/>
            <person name="Hale W."/>
            <person name="Han Y."/>
            <person name="Hemphill L."/>
            <person name="Highlander S.K."/>
            <person name="Hirani K."/>
            <person name="Hogues M."/>
            <person name="Jackson L."/>
            <person name="Jakkamsetti A."/>
            <person name="Javaid M."/>
            <person name="Jiang H."/>
            <person name="Korchina V."/>
            <person name="Kovar C."/>
            <person name="Lara F."/>
            <person name="Lee S."/>
            <person name="Mata R."/>
            <person name="Mathew T."/>
            <person name="Moen C."/>
            <person name="Morales K."/>
            <person name="Munidasa M."/>
            <person name="Nazareth L."/>
            <person name="Ngo R."/>
            <person name="Nguyen L."/>
            <person name="Okwuonu G."/>
            <person name="Ongeri F."/>
            <person name="Patil S."/>
            <person name="Petrosino J."/>
            <person name="Pham C."/>
            <person name="Pham P."/>
            <person name="Pu L.-L."/>
            <person name="Puazo M."/>
            <person name="Raj R."/>
            <person name="Reid J."/>
            <person name="Rouhana J."/>
            <person name="Saada N."/>
            <person name="Shang Y."/>
            <person name="Simmons D."/>
            <person name="Thornton R."/>
            <person name="Warren J."/>
            <person name="Weissenberger G."/>
            <person name="Zhang J."/>
            <person name="Zhang L."/>
            <person name="Zhou C."/>
            <person name="Zhu D."/>
            <person name="Muzny D."/>
            <person name="Worley K."/>
            <person name="Gibbs R."/>
        </authorList>
    </citation>
    <scope>NUCLEOTIDE SEQUENCE [LARGE SCALE GENOMIC DNA]</scope>
    <source>
        <strain evidence="1 2">F0268</strain>
    </source>
</reference>
<dbReference type="EMBL" id="ACKX01000145">
    <property type="protein sequence ID" value="EEJ51296.1"/>
    <property type="molecule type" value="Genomic_DNA"/>
</dbReference>
<dbReference type="InParanoid" id="C2KY59"/>
<proteinExistence type="predicted"/>
<organism evidence="1 2">
    <name type="scientific">Oribacterium sinus F0268</name>
    <dbReference type="NCBI Taxonomy" id="585501"/>
    <lineage>
        <taxon>Bacteria</taxon>
        <taxon>Bacillati</taxon>
        <taxon>Bacillota</taxon>
        <taxon>Clostridia</taxon>
        <taxon>Lachnospirales</taxon>
        <taxon>Lachnospiraceae</taxon>
        <taxon>Oribacterium</taxon>
    </lineage>
</organism>
<evidence type="ECO:0000313" key="1">
    <source>
        <dbReference type="EMBL" id="EEJ51296.1"/>
    </source>
</evidence>
<dbReference type="AlphaFoldDB" id="C2KY59"/>
<gene>
    <name evidence="1" type="ORF">HMPREF6123_1428</name>
</gene>
<name>C2KY59_9FIRM</name>
<evidence type="ECO:0000313" key="2">
    <source>
        <dbReference type="Proteomes" id="UP000004121"/>
    </source>
</evidence>
<dbReference type="Proteomes" id="UP000004121">
    <property type="component" value="Unassembled WGS sequence"/>
</dbReference>